<dbReference type="Gene3D" id="3.40.50.720">
    <property type="entry name" value="NAD(P)-binding Rossmann-like Domain"/>
    <property type="match status" value="1"/>
</dbReference>
<accession>A0A5S4FVN4</accession>
<feature type="region of interest" description="Disordered" evidence="1">
    <location>
        <begin position="56"/>
        <end position="76"/>
    </location>
</feature>
<organism evidence="2 3">
    <name type="scientific">Nonomuraea turkmeniaca</name>
    <dbReference type="NCBI Taxonomy" id="103838"/>
    <lineage>
        <taxon>Bacteria</taxon>
        <taxon>Bacillati</taxon>
        <taxon>Actinomycetota</taxon>
        <taxon>Actinomycetes</taxon>
        <taxon>Streptosporangiales</taxon>
        <taxon>Streptosporangiaceae</taxon>
        <taxon>Nonomuraea</taxon>
    </lineage>
</organism>
<protein>
    <submittedName>
        <fullName evidence="2">Uncharacterized protein</fullName>
    </submittedName>
</protein>
<sequence length="76" mass="7568">MDDGSQVALLGYGEVDGAIMAPVPLRGLATQVLASGPDADRFAAFANAHGMDVTPIGGSPGDAAGTMRALRGRGRA</sequence>
<dbReference type="OrthoDB" id="943692at2"/>
<evidence type="ECO:0000256" key="1">
    <source>
        <dbReference type="SAM" id="MobiDB-lite"/>
    </source>
</evidence>
<dbReference type="EMBL" id="VCKY01000010">
    <property type="protein sequence ID" value="TMR24414.1"/>
    <property type="molecule type" value="Genomic_DNA"/>
</dbReference>
<gene>
    <name evidence="2" type="ORF">ETD86_04595</name>
</gene>
<dbReference type="RefSeq" id="WP_138664822.1">
    <property type="nucleotide sequence ID" value="NZ_VCKY01000010.1"/>
</dbReference>
<keyword evidence="3" id="KW-1185">Reference proteome</keyword>
<evidence type="ECO:0000313" key="2">
    <source>
        <dbReference type="EMBL" id="TMR24414.1"/>
    </source>
</evidence>
<proteinExistence type="predicted"/>
<comment type="caution">
    <text evidence="2">The sequence shown here is derived from an EMBL/GenBank/DDBJ whole genome shotgun (WGS) entry which is preliminary data.</text>
</comment>
<dbReference type="Proteomes" id="UP000309128">
    <property type="component" value="Unassembled WGS sequence"/>
</dbReference>
<name>A0A5S4FVN4_9ACTN</name>
<evidence type="ECO:0000313" key="3">
    <source>
        <dbReference type="Proteomes" id="UP000309128"/>
    </source>
</evidence>
<dbReference type="AlphaFoldDB" id="A0A5S4FVN4"/>
<reference evidence="2 3" key="1">
    <citation type="submission" date="2019-05" db="EMBL/GenBank/DDBJ databases">
        <title>Draft genome sequence of Nonomuraea turkmeniaca DSM 43926.</title>
        <authorList>
            <person name="Saricaoglu S."/>
            <person name="Isik K."/>
        </authorList>
    </citation>
    <scope>NUCLEOTIDE SEQUENCE [LARGE SCALE GENOMIC DNA]</scope>
    <source>
        <strain evidence="2 3">DSM 43926</strain>
    </source>
</reference>